<dbReference type="EMBL" id="JACGXP010000003">
    <property type="protein sequence ID" value="MBA8990784.1"/>
    <property type="molecule type" value="Genomic_DNA"/>
</dbReference>
<dbReference type="Pfam" id="PF00480">
    <property type="entry name" value="ROK"/>
    <property type="match status" value="1"/>
</dbReference>
<dbReference type="Gene3D" id="1.10.10.10">
    <property type="entry name" value="Winged helix-like DNA-binding domain superfamily/Winged helix DNA-binding domain"/>
    <property type="match status" value="1"/>
</dbReference>
<gene>
    <name evidence="2" type="ORF">FHW23_002049</name>
</gene>
<dbReference type="InterPro" id="IPR049874">
    <property type="entry name" value="ROK_cs"/>
</dbReference>
<dbReference type="PANTHER" id="PTHR18964">
    <property type="entry name" value="ROK (REPRESSOR, ORF, KINASE) FAMILY"/>
    <property type="match status" value="1"/>
</dbReference>
<keyword evidence="2" id="KW-0808">Transferase</keyword>
<evidence type="ECO:0000256" key="1">
    <source>
        <dbReference type="ARBA" id="ARBA00006479"/>
    </source>
</evidence>
<dbReference type="AlphaFoldDB" id="A0AAW3T7V5"/>
<dbReference type="PROSITE" id="PS01125">
    <property type="entry name" value="ROK"/>
    <property type="match status" value="1"/>
</dbReference>
<protein>
    <submittedName>
        <fullName evidence="2">NBD/HSP70 family sugar kinase</fullName>
    </submittedName>
</protein>
<dbReference type="InterPro" id="IPR043129">
    <property type="entry name" value="ATPase_NBD"/>
</dbReference>
<sequence>MGSGPGDVLALVRRGVANTRRDLQEITGLSRMTVAQRVDTLLDAGLVHETGTGTATGGRRPSTLQFDVSRNVFAVATVDTAHSRTAITDRAGRILSSEIVEVHIEDGPLSVLARIRESLQGLLDQQDGALEGVGISVPGPIDPETRRPSEPPIMPGWDAFPIADHLQETFPVPVSVANDADAMAFGEQATNHPDFPSLCLVKVSTGIGAGLVIKGDVYRGSDGGAGDLGHIRLAGEDALCQCGSRGCLAAVASGGAVARELRARGRDAVSGRDVRALLAAGDVEALALVHEAGRRIGEVMATVVTMVNPRALVVSGDLASAHLLGGLRETLYPRTLARATRHLDVTLSSLGEDAGVVGNARLVAEMLYSAEAVNGRLA</sequence>
<name>A0AAW3T7V5_9MICO</name>
<organism evidence="2 3">
    <name type="scientific">Curtobacterium pusillum</name>
    <dbReference type="NCBI Taxonomy" id="69373"/>
    <lineage>
        <taxon>Bacteria</taxon>
        <taxon>Bacillati</taxon>
        <taxon>Actinomycetota</taxon>
        <taxon>Actinomycetes</taxon>
        <taxon>Micrococcales</taxon>
        <taxon>Microbacteriaceae</taxon>
        <taxon>Curtobacterium</taxon>
    </lineage>
</organism>
<comment type="caution">
    <text evidence="2">The sequence shown here is derived from an EMBL/GenBank/DDBJ whole genome shotgun (WGS) entry which is preliminary data.</text>
</comment>
<dbReference type="Proteomes" id="UP000590225">
    <property type="component" value="Unassembled WGS sequence"/>
</dbReference>
<proteinExistence type="inferred from homology"/>
<dbReference type="Gene3D" id="3.30.420.40">
    <property type="match status" value="2"/>
</dbReference>
<keyword evidence="2" id="KW-0418">Kinase</keyword>
<dbReference type="GO" id="GO:0016301">
    <property type="term" value="F:kinase activity"/>
    <property type="evidence" value="ECO:0007669"/>
    <property type="project" value="UniProtKB-KW"/>
</dbReference>
<accession>A0AAW3T7V5</accession>
<evidence type="ECO:0000313" key="2">
    <source>
        <dbReference type="EMBL" id="MBA8990784.1"/>
    </source>
</evidence>
<dbReference type="InterPro" id="IPR000600">
    <property type="entry name" value="ROK"/>
</dbReference>
<dbReference type="SUPFAM" id="SSF53067">
    <property type="entry name" value="Actin-like ATPase domain"/>
    <property type="match status" value="1"/>
</dbReference>
<dbReference type="InterPro" id="IPR036390">
    <property type="entry name" value="WH_DNA-bd_sf"/>
</dbReference>
<evidence type="ECO:0000313" key="3">
    <source>
        <dbReference type="Proteomes" id="UP000590225"/>
    </source>
</evidence>
<dbReference type="InterPro" id="IPR036388">
    <property type="entry name" value="WH-like_DNA-bd_sf"/>
</dbReference>
<dbReference type="PANTHER" id="PTHR18964:SF173">
    <property type="entry name" value="GLUCOKINASE"/>
    <property type="match status" value="1"/>
</dbReference>
<dbReference type="SUPFAM" id="SSF46785">
    <property type="entry name" value="Winged helix' DNA-binding domain"/>
    <property type="match status" value="1"/>
</dbReference>
<reference evidence="2 3" key="1">
    <citation type="submission" date="2020-07" db="EMBL/GenBank/DDBJ databases">
        <title>Above-ground endophytic microbial communities from plants in different locations in the United States.</title>
        <authorList>
            <person name="Frank C."/>
        </authorList>
    </citation>
    <scope>NUCLEOTIDE SEQUENCE [LARGE SCALE GENOMIC DNA]</scope>
    <source>
        <strain evidence="2 3">WPL5_2</strain>
    </source>
</reference>
<comment type="similarity">
    <text evidence="1">Belongs to the ROK (NagC/XylR) family.</text>
</comment>